<sequence>MSIKSSLLKNTGINLAGYFYLLVASFFSISVLLNNLGRDIFGVYIFLASFISLSAVFDFGISNAVVRRLSLPNRTQEEKSKTWKTSFAIFFFLSIIMLLVVFGLLSYLTGTMAIFGLVEKSVLNSSIMILSVIVFVNHLNTHFLSLPQAQQRFDIFNSKTILVGSANTIISAIVSGFFPSIAILLLVQLMFHLITLSFMVFYSSKYFPGSDFGPSYNKEEGRELFSFGLKNFVATLAGQAEAQLSNFILGAMVSARAITSFSIPQNIVAKGAGVISQFAQVFFPLSASLLERDRIKKLKTLVLGVESITLVGGILAVLLSFTVGESFLTWWLKDPIVIQSAYPVLRVLSFYFLLVSLTPVPTALVQGLNKPQIPSFFGALTVFLEVIAALVLVPSLGIIGMAYAFLFSVIITVPSFLIVTWILLQRETKKLTQAASSIPYVSPVVPQQ</sequence>
<comment type="subcellular location">
    <subcellularLocation>
        <location evidence="1">Cell membrane</location>
        <topology evidence="1">Multi-pass membrane protein</topology>
    </subcellularLocation>
</comment>
<evidence type="ECO:0000256" key="5">
    <source>
        <dbReference type="ARBA" id="ARBA00023136"/>
    </source>
</evidence>
<dbReference type="InterPro" id="IPR002797">
    <property type="entry name" value="Polysacc_synth"/>
</dbReference>
<evidence type="ECO:0000256" key="2">
    <source>
        <dbReference type="ARBA" id="ARBA00022475"/>
    </source>
</evidence>
<evidence type="ECO:0000256" key="1">
    <source>
        <dbReference type="ARBA" id="ARBA00004651"/>
    </source>
</evidence>
<keyword evidence="4 6" id="KW-1133">Transmembrane helix</keyword>
<keyword evidence="2" id="KW-1003">Cell membrane</keyword>
<gene>
    <name evidence="7" type="ORF">UW35_C0047G0002</name>
</gene>
<reference evidence="7 8" key="1">
    <citation type="journal article" date="2015" name="Nature">
        <title>rRNA introns, odd ribosomes, and small enigmatic genomes across a large radiation of phyla.</title>
        <authorList>
            <person name="Brown C.T."/>
            <person name="Hug L.A."/>
            <person name="Thomas B.C."/>
            <person name="Sharon I."/>
            <person name="Castelle C.J."/>
            <person name="Singh A."/>
            <person name="Wilkins M.J."/>
            <person name="Williams K.H."/>
            <person name="Banfield J.F."/>
        </authorList>
    </citation>
    <scope>NUCLEOTIDE SEQUENCE [LARGE SCALE GENOMIC DNA]</scope>
</reference>
<comment type="caution">
    <text evidence="7">The sequence shown here is derived from an EMBL/GenBank/DDBJ whole genome shotgun (WGS) entry which is preliminary data.</text>
</comment>
<dbReference type="Pfam" id="PF01943">
    <property type="entry name" value="Polysacc_synt"/>
    <property type="match status" value="1"/>
</dbReference>
<dbReference type="PANTHER" id="PTHR30250:SF26">
    <property type="entry name" value="PSMA PROTEIN"/>
    <property type="match status" value="1"/>
</dbReference>
<dbReference type="PANTHER" id="PTHR30250">
    <property type="entry name" value="PST FAMILY PREDICTED COLANIC ACID TRANSPORTER"/>
    <property type="match status" value="1"/>
</dbReference>
<name>A0A0G1HCL6_9BACT</name>
<dbReference type="EMBL" id="LCHZ01000047">
    <property type="protein sequence ID" value="KKT44590.1"/>
    <property type="molecule type" value="Genomic_DNA"/>
</dbReference>
<proteinExistence type="predicted"/>
<feature type="transmembrane region" description="Helical" evidence="6">
    <location>
        <begin position="184"/>
        <end position="202"/>
    </location>
</feature>
<organism evidence="7 8">
    <name type="scientific">Candidatus Collierbacteria bacterium GW2011_GWF2_44_15</name>
    <dbReference type="NCBI Taxonomy" id="1618404"/>
    <lineage>
        <taxon>Bacteria</taxon>
        <taxon>Candidatus Collieribacteriota</taxon>
    </lineage>
</organism>
<dbReference type="GO" id="GO:0005886">
    <property type="term" value="C:plasma membrane"/>
    <property type="evidence" value="ECO:0007669"/>
    <property type="project" value="UniProtKB-SubCell"/>
</dbReference>
<evidence type="ECO:0000313" key="7">
    <source>
        <dbReference type="EMBL" id="KKT44590.1"/>
    </source>
</evidence>
<feature type="transmembrane region" description="Helical" evidence="6">
    <location>
        <begin position="160"/>
        <end position="178"/>
    </location>
</feature>
<feature type="transmembrane region" description="Helical" evidence="6">
    <location>
        <begin position="376"/>
        <end position="396"/>
    </location>
</feature>
<feature type="transmembrane region" description="Helical" evidence="6">
    <location>
        <begin position="402"/>
        <end position="424"/>
    </location>
</feature>
<dbReference type="STRING" id="1618404.UW35_C0047G0002"/>
<feature type="transmembrane region" description="Helical" evidence="6">
    <location>
        <begin position="344"/>
        <end position="364"/>
    </location>
</feature>
<feature type="transmembrane region" description="Helical" evidence="6">
    <location>
        <begin position="301"/>
        <end position="324"/>
    </location>
</feature>
<keyword evidence="3 6" id="KW-0812">Transmembrane</keyword>
<keyword evidence="5 6" id="KW-0472">Membrane</keyword>
<feature type="transmembrane region" description="Helical" evidence="6">
    <location>
        <begin position="121"/>
        <end position="139"/>
    </location>
</feature>
<evidence type="ECO:0000256" key="3">
    <source>
        <dbReference type="ARBA" id="ARBA00022692"/>
    </source>
</evidence>
<dbReference type="AlphaFoldDB" id="A0A0G1HCL6"/>
<dbReference type="Proteomes" id="UP000033861">
    <property type="component" value="Unassembled WGS sequence"/>
</dbReference>
<feature type="transmembrane region" description="Helical" evidence="6">
    <location>
        <begin position="12"/>
        <end position="34"/>
    </location>
</feature>
<feature type="transmembrane region" description="Helical" evidence="6">
    <location>
        <begin position="40"/>
        <end position="66"/>
    </location>
</feature>
<accession>A0A0G1HCL6</accession>
<evidence type="ECO:0000256" key="4">
    <source>
        <dbReference type="ARBA" id="ARBA00022989"/>
    </source>
</evidence>
<feature type="transmembrane region" description="Helical" evidence="6">
    <location>
        <begin position="87"/>
        <end position="109"/>
    </location>
</feature>
<dbReference type="InterPro" id="IPR050833">
    <property type="entry name" value="Poly_Biosynth_Transport"/>
</dbReference>
<protein>
    <submittedName>
        <fullName evidence="7">Wzx</fullName>
    </submittedName>
</protein>
<evidence type="ECO:0000256" key="6">
    <source>
        <dbReference type="SAM" id="Phobius"/>
    </source>
</evidence>
<evidence type="ECO:0000313" key="8">
    <source>
        <dbReference type="Proteomes" id="UP000033861"/>
    </source>
</evidence>